<evidence type="ECO:0000313" key="2">
    <source>
        <dbReference type="EMBL" id="TFW16138.1"/>
    </source>
</evidence>
<dbReference type="OrthoDB" id="9798990at2"/>
<dbReference type="Gene3D" id="3.40.50.1010">
    <property type="entry name" value="5'-nuclease"/>
    <property type="match status" value="1"/>
</dbReference>
<sequence>MRLLLDTHVLLWSLQDDLKLSALAREKILAARPTYVSSASIWEIAIKVSVGKLDVDLDDLLGQIAQIGLRELRVSHKHAAKVKELPLIHRDPFDRLLIGQAVSESLTLLTTDRVLANYSTLVELI</sequence>
<evidence type="ECO:0000259" key="1">
    <source>
        <dbReference type="Pfam" id="PF01850"/>
    </source>
</evidence>
<feature type="domain" description="PIN" evidence="1">
    <location>
        <begin position="4"/>
        <end position="118"/>
    </location>
</feature>
<accession>A0A4Y9S6J6</accession>
<reference evidence="2 3" key="1">
    <citation type="submission" date="2019-03" db="EMBL/GenBank/DDBJ databases">
        <title>Draft Genome Sequence of Duganella callidus sp. nov., a Novel Duganella Species Isolated from Cultivated Soil.</title>
        <authorList>
            <person name="Raths R."/>
            <person name="Peta V."/>
            <person name="Bucking H."/>
        </authorList>
    </citation>
    <scope>NUCLEOTIDE SEQUENCE [LARGE SCALE GENOMIC DNA]</scope>
    <source>
        <strain evidence="2 3">DN04</strain>
    </source>
</reference>
<gene>
    <name evidence="2" type="ORF">E4L98_24315</name>
</gene>
<dbReference type="InterPro" id="IPR041705">
    <property type="entry name" value="PIN_Sll0205"/>
</dbReference>
<dbReference type="InterPro" id="IPR052919">
    <property type="entry name" value="TA_system_RNase"/>
</dbReference>
<dbReference type="InterPro" id="IPR029060">
    <property type="entry name" value="PIN-like_dom_sf"/>
</dbReference>
<evidence type="ECO:0000313" key="3">
    <source>
        <dbReference type="Proteomes" id="UP000297729"/>
    </source>
</evidence>
<dbReference type="RefSeq" id="WP_135204118.1">
    <property type="nucleotide sequence ID" value="NZ_SPVG01000241.1"/>
</dbReference>
<dbReference type="EMBL" id="SPVG01000241">
    <property type="protein sequence ID" value="TFW16138.1"/>
    <property type="molecule type" value="Genomic_DNA"/>
</dbReference>
<comment type="caution">
    <text evidence="2">The sequence shown here is derived from an EMBL/GenBank/DDBJ whole genome shotgun (WGS) entry which is preliminary data.</text>
</comment>
<dbReference type="PANTHER" id="PTHR36173">
    <property type="entry name" value="RIBONUCLEASE VAPC16-RELATED"/>
    <property type="match status" value="1"/>
</dbReference>
<keyword evidence="3" id="KW-1185">Reference proteome</keyword>
<name>A0A4Y9S6J6_9BURK</name>
<organism evidence="2 3">
    <name type="scientific">Duganella callida</name>
    <dbReference type="NCBI Taxonomy" id="2561932"/>
    <lineage>
        <taxon>Bacteria</taxon>
        <taxon>Pseudomonadati</taxon>
        <taxon>Pseudomonadota</taxon>
        <taxon>Betaproteobacteria</taxon>
        <taxon>Burkholderiales</taxon>
        <taxon>Oxalobacteraceae</taxon>
        <taxon>Telluria group</taxon>
        <taxon>Duganella</taxon>
    </lineage>
</organism>
<dbReference type="AlphaFoldDB" id="A0A4Y9S6J6"/>
<dbReference type="PANTHER" id="PTHR36173:SF2">
    <property type="entry name" value="RIBONUCLEASE VAPC16"/>
    <property type="match status" value="1"/>
</dbReference>
<dbReference type="CDD" id="cd09872">
    <property type="entry name" value="PIN_Sll0205-like"/>
    <property type="match status" value="1"/>
</dbReference>
<dbReference type="SUPFAM" id="SSF88723">
    <property type="entry name" value="PIN domain-like"/>
    <property type="match status" value="1"/>
</dbReference>
<proteinExistence type="predicted"/>
<dbReference type="Pfam" id="PF01850">
    <property type="entry name" value="PIN"/>
    <property type="match status" value="1"/>
</dbReference>
<dbReference type="Proteomes" id="UP000297729">
    <property type="component" value="Unassembled WGS sequence"/>
</dbReference>
<protein>
    <submittedName>
        <fullName evidence="2">Type II toxin-antitoxin system VapC family toxin</fullName>
    </submittedName>
</protein>
<dbReference type="InterPro" id="IPR002716">
    <property type="entry name" value="PIN_dom"/>
</dbReference>